<organism evidence="2 3">
    <name type="scientific">Nocardia huaxiensis</name>
    <dbReference type="NCBI Taxonomy" id="2755382"/>
    <lineage>
        <taxon>Bacteria</taxon>
        <taxon>Bacillati</taxon>
        <taxon>Actinomycetota</taxon>
        <taxon>Actinomycetes</taxon>
        <taxon>Mycobacteriales</taxon>
        <taxon>Nocardiaceae</taxon>
        <taxon>Nocardia</taxon>
    </lineage>
</organism>
<feature type="transmembrane region" description="Helical" evidence="1">
    <location>
        <begin position="45"/>
        <end position="64"/>
    </location>
</feature>
<evidence type="ECO:0000256" key="1">
    <source>
        <dbReference type="SAM" id="Phobius"/>
    </source>
</evidence>
<dbReference type="EMBL" id="CP059399">
    <property type="protein sequence ID" value="QLY33504.1"/>
    <property type="molecule type" value="Genomic_DNA"/>
</dbReference>
<proteinExistence type="predicted"/>
<gene>
    <name evidence="2" type="ORF">H0264_15855</name>
</gene>
<dbReference type="Proteomes" id="UP000515512">
    <property type="component" value="Chromosome"/>
</dbReference>
<keyword evidence="1" id="KW-0472">Membrane</keyword>
<dbReference type="KEGG" id="nhu:H0264_15855"/>
<evidence type="ECO:0000313" key="2">
    <source>
        <dbReference type="EMBL" id="QLY33504.1"/>
    </source>
</evidence>
<name>A0A7D6Z7B3_9NOCA</name>
<feature type="transmembrane region" description="Helical" evidence="1">
    <location>
        <begin position="84"/>
        <end position="103"/>
    </location>
</feature>
<dbReference type="RefSeq" id="WP_181584668.1">
    <property type="nucleotide sequence ID" value="NZ_CP059399.1"/>
</dbReference>
<keyword evidence="3" id="KW-1185">Reference proteome</keyword>
<evidence type="ECO:0000313" key="3">
    <source>
        <dbReference type="Proteomes" id="UP000515512"/>
    </source>
</evidence>
<reference evidence="2 3" key="1">
    <citation type="submission" date="2020-07" db="EMBL/GenBank/DDBJ databases">
        <authorList>
            <person name="Zhuang K."/>
            <person name="Ran Y."/>
        </authorList>
    </citation>
    <scope>NUCLEOTIDE SEQUENCE [LARGE SCALE GENOMIC DNA]</scope>
    <source>
        <strain evidence="2 3">WCH-YHL-001</strain>
    </source>
</reference>
<protein>
    <submittedName>
        <fullName evidence="2">Uncharacterized protein</fullName>
    </submittedName>
</protein>
<feature type="transmembrane region" description="Helical" evidence="1">
    <location>
        <begin position="12"/>
        <end position="39"/>
    </location>
</feature>
<keyword evidence="1" id="KW-1133">Transmembrane helix</keyword>
<sequence>MSAEAKPDDQRFWAIATCSIAALLVAQIALMCLVVSAADLDVIDLPFRAFLVTTAVAAITAFLLRGRSNATAHAVGRAAKVTTVFWIIGTLLAALMHAGVGIVW</sequence>
<keyword evidence="1" id="KW-0812">Transmembrane</keyword>
<accession>A0A7D6Z7B3</accession>
<dbReference type="AlphaFoldDB" id="A0A7D6Z7B3"/>